<evidence type="ECO:0000259" key="5">
    <source>
        <dbReference type="PROSITE" id="PS50977"/>
    </source>
</evidence>
<evidence type="ECO:0000256" key="1">
    <source>
        <dbReference type="ARBA" id="ARBA00023015"/>
    </source>
</evidence>
<keyword evidence="7" id="KW-1185">Reference proteome</keyword>
<evidence type="ECO:0000313" key="6">
    <source>
        <dbReference type="EMBL" id="ANH40447.1"/>
    </source>
</evidence>
<proteinExistence type="predicted"/>
<protein>
    <submittedName>
        <fullName evidence="6">DNA-binding transcriptional repressor AcrR</fullName>
    </submittedName>
</protein>
<evidence type="ECO:0000313" key="7">
    <source>
        <dbReference type="Proteomes" id="UP000077868"/>
    </source>
</evidence>
<dbReference type="SUPFAM" id="SSF46689">
    <property type="entry name" value="Homeodomain-like"/>
    <property type="match status" value="1"/>
</dbReference>
<dbReference type="PATRIC" id="fig|1300347.3.peg.4057"/>
<dbReference type="GO" id="GO:0000976">
    <property type="term" value="F:transcription cis-regulatory region binding"/>
    <property type="evidence" value="ECO:0007669"/>
    <property type="project" value="TreeGrafter"/>
</dbReference>
<dbReference type="PRINTS" id="PR00455">
    <property type="entry name" value="HTHTETR"/>
</dbReference>
<dbReference type="Pfam" id="PF00440">
    <property type="entry name" value="TetR_N"/>
    <property type="match status" value="1"/>
</dbReference>
<reference evidence="6 7" key="1">
    <citation type="submission" date="2016-03" db="EMBL/GenBank/DDBJ databases">
        <title>Complete genome sequence of a soil Actinobacterium, Nocardioides dokdonensis FR1436.</title>
        <authorList>
            <person name="Kwon S.-K."/>
            <person name="Kim K."/>
            <person name="Kim J.F."/>
        </authorList>
    </citation>
    <scope>NUCLEOTIDE SEQUENCE [LARGE SCALE GENOMIC DNA]</scope>
    <source>
        <strain evidence="6 7">FR1436</strain>
    </source>
</reference>
<dbReference type="GO" id="GO:0003700">
    <property type="term" value="F:DNA-binding transcription factor activity"/>
    <property type="evidence" value="ECO:0007669"/>
    <property type="project" value="TreeGrafter"/>
</dbReference>
<evidence type="ECO:0000256" key="4">
    <source>
        <dbReference type="PROSITE-ProRule" id="PRU00335"/>
    </source>
</evidence>
<keyword evidence="1" id="KW-0805">Transcription regulation</keyword>
<dbReference type="RefSeq" id="WP_218917713.1">
    <property type="nucleotide sequence ID" value="NZ_CP015079.1"/>
</dbReference>
<dbReference type="AlphaFoldDB" id="A0A1A9GQ21"/>
<dbReference type="Proteomes" id="UP000077868">
    <property type="component" value="Chromosome"/>
</dbReference>
<dbReference type="PANTHER" id="PTHR30055:SF240">
    <property type="entry name" value="HTH-TYPE TRANSCRIPTIONAL REGULATOR ACRR"/>
    <property type="match status" value="1"/>
</dbReference>
<name>A0A1A9GQ21_9ACTN</name>
<dbReference type="Gene3D" id="1.10.357.10">
    <property type="entry name" value="Tetracycline Repressor, domain 2"/>
    <property type="match status" value="1"/>
</dbReference>
<organism evidence="6 7">
    <name type="scientific">Nocardioides dokdonensis FR1436</name>
    <dbReference type="NCBI Taxonomy" id="1300347"/>
    <lineage>
        <taxon>Bacteria</taxon>
        <taxon>Bacillati</taxon>
        <taxon>Actinomycetota</taxon>
        <taxon>Actinomycetes</taxon>
        <taxon>Propionibacteriales</taxon>
        <taxon>Nocardioidaceae</taxon>
        <taxon>Nocardioides</taxon>
    </lineage>
</organism>
<keyword evidence="2 4" id="KW-0238">DNA-binding</keyword>
<dbReference type="STRING" id="1300347.I601_4051"/>
<keyword evidence="3" id="KW-0804">Transcription</keyword>
<dbReference type="EMBL" id="CP015079">
    <property type="protein sequence ID" value="ANH40447.1"/>
    <property type="molecule type" value="Genomic_DNA"/>
</dbReference>
<accession>A0A1A9GQ21</accession>
<evidence type="ECO:0000256" key="3">
    <source>
        <dbReference type="ARBA" id="ARBA00023163"/>
    </source>
</evidence>
<feature type="DNA-binding region" description="H-T-H motif" evidence="4">
    <location>
        <begin position="47"/>
        <end position="66"/>
    </location>
</feature>
<dbReference type="PANTHER" id="PTHR30055">
    <property type="entry name" value="HTH-TYPE TRANSCRIPTIONAL REGULATOR RUTR"/>
    <property type="match status" value="1"/>
</dbReference>
<dbReference type="PROSITE" id="PS50977">
    <property type="entry name" value="HTH_TETR_2"/>
    <property type="match status" value="1"/>
</dbReference>
<evidence type="ECO:0000256" key="2">
    <source>
        <dbReference type="ARBA" id="ARBA00023125"/>
    </source>
</evidence>
<dbReference type="KEGG" id="ndk:I601_4051"/>
<dbReference type="InterPro" id="IPR001647">
    <property type="entry name" value="HTH_TetR"/>
</dbReference>
<gene>
    <name evidence="6" type="ORF">I601_4051</name>
</gene>
<dbReference type="InterPro" id="IPR009057">
    <property type="entry name" value="Homeodomain-like_sf"/>
</dbReference>
<feature type="domain" description="HTH tetR-type" evidence="5">
    <location>
        <begin position="24"/>
        <end position="84"/>
    </location>
</feature>
<dbReference type="InterPro" id="IPR050109">
    <property type="entry name" value="HTH-type_TetR-like_transc_reg"/>
</dbReference>
<sequence length="216" mass="23587">MNVWKGCDDMGHHGWRGDPPPTEALARERILAAAGRCLDRAGVRKTTLSDVAAEVGVTRQTVYRYYPSLADLLSALAEAGAADFIERMRAHLTPLDAPVDVVTGAIVFCLEELPRDTRIALLLDADDEGLFGRGITSTTGFGLGGQFLRDLPVGWGACGVPDDDLDDLAELMLRLIGSWMQHPPTTPRSPDDVRRFVRRWFGPALSTDPPPHDVRS</sequence>